<dbReference type="InterPro" id="IPR005805">
    <property type="entry name" value="Rieske_Fe-S_prot_C"/>
</dbReference>
<evidence type="ECO:0000256" key="5">
    <source>
        <dbReference type="ARBA" id="ARBA00023004"/>
    </source>
</evidence>
<dbReference type="STRING" id="1036181.SAMN05421756_101840"/>
<protein>
    <recommendedName>
        <fullName evidence="2">Cytochrome bc1 complex Rieske iron-sulfur subunit</fullName>
    </recommendedName>
    <alternativeName>
        <fullName evidence="8">Cytochrome bc1 reductase complex subunit QcrA</fullName>
    </alternativeName>
</protein>
<name>A0A1H9B4W5_9ACTN</name>
<dbReference type="InterPro" id="IPR017941">
    <property type="entry name" value="Rieske_2Fe-2S"/>
</dbReference>
<keyword evidence="7" id="KW-1015">Disulfide bond</keyword>
<keyword evidence="13" id="KW-1185">Reference proteome</keyword>
<organism evidence="12 13">
    <name type="scientific">Microlunatus flavus</name>
    <dbReference type="NCBI Taxonomy" id="1036181"/>
    <lineage>
        <taxon>Bacteria</taxon>
        <taxon>Bacillati</taxon>
        <taxon>Actinomycetota</taxon>
        <taxon>Actinomycetes</taxon>
        <taxon>Propionibacteriales</taxon>
        <taxon>Propionibacteriaceae</taxon>
        <taxon>Microlunatus</taxon>
    </lineage>
</organism>
<dbReference type="PRINTS" id="PR00162">
    <property type="entry name" value="RIESKE"/>
</dbReference>
<dbReference type="FunFam" id="2.102.10.10:FF:000016">
    <property type="entry name" value="Nitrite reductase/ring-hydroxylating ferredoxin subunit"/>
    <property type="match status" value="1"/>
</dbReference>
<reference evidence="13" key="1">
    <citation type="submission" date="2016-10" db="EMBL/GenBank/DDBJ databases">
        <authorList>
            <person name="Varghese N."/>
            <person name="Submissions S."/>
        </authorList>
    </citation>
    <scope>NUCLEOTIDE SEQUENCE [LARGE SCALE GENOMIC DNA]</scope>
    <source>
        <strain evidence="13">CGMCC 4.6856</strain>
    </source>
</reference>
<evidence type="ECO:0000256" key="6">
    <source>
        <dbReference type="ARBA" id="ARBA00023014"/>
    </source>
</evidence>
<dbReference type="EMBL" id="FOFA01000001">
    <property type="protein sequence ID" value="SEP83879.1"/>
    <property type="molecule type" value="Genomic_DNA"/>
</dbReference>
<feature type="domain" description="Rieske" evidence="11">
    <location>
        <begin position="51"/>
        <end position="142"/>
    </location>
</feature>
<dbReference type="GO" id="GO:0051537">
    <property type="term" value="F:2 iron, 2 sulfur cluster binding"/>
    <property type="evidence" value="ECO:0007669"/>
    <property type="project" value="UniProtKB-KW"/>
</dbReference>
<evidence type="ECO:0000256" key="1">
    <source>
        <dbReference type="ARBA" id="ARBA00002494"/>
    </source>
</evidence>
<comment type="function">
    <text evidence="1">Iron-sulfur subunit of the cytochrome bc1 complex, an essential component of the respiratory electron transport chain required for ATP synthesis. The bc1 complex catalyzes the oxidation of menaquinol and the reduction of cytochrome c in the respiratory chain. The bc1 complex operates through a Q-cycle mechanism that couples electron transfer to generation of the proton gradient that drives ATP synthesis.</text>
</comment>
<keyword evidence="12" id="KW-0223">Dioxygenase</keyword>
<evidence type="ECO:0000256" key="7">
    <source>
        <dbReference type="ARBA" id="ARBA00023157"/>
    </source>
</evidence>
<dbReference type="GO" id="GO:0051213">
    <property type="term" value="F:dioxygenase activity"/>
    <property type="evidence" value="ECO:0007669"/>
    <property type="project" value="UniProtKB-KW"/>
</dbReference>
<gene>
    <name evidence="12" type="ORF">SAMN05421756_101840</name>
</gene>
<evidence type="ECO:0000259" key="11">
    <source>
        <dbReference type="PROSITE" id="PS51296"/>
    </source>
</evidence>
<dbReference type="Proteomes" id="UP000198504">
    <property type="component" value="Unassembled WGS sequence"/>
</dbReference>
<keyword evidence="5" id="KW-0408">Iron</keyword>
<proteinExistence type="predicted"/>
<dbReference type="GO" id="GO:0046872">
    <property type="term" value="F:metal ion binding"/>
    <property type="evidence" value="ECO:0007669"/>
    <property type="project" value="UniProtKB-KW"/>
</dbReference>
<dbReference type="GO" id="GO:0016020">
    <property type="term" value="C:membrane"/>
    <property type="evidence" value="ECO:0007669"/>
    <property type="project" value="InterPro"/>
</dbReference>
<dbReference type="RefSeq" id="WP_091177781.1">
    <property type="nucleotide sequence ID" value="NZ_FOFA01000001.1"/>
</dbReference>
<dbReference type="CDD" id="cd03467">
    <property type="entry name" value="Rieske"/>
    <property type="match status" value="1"/>
</dbReference>
<dbReference type="GO" id="GO:0016705">
    <property type="term" value="F:oxidoreductase activity, acting on paired donors, with incorporation or reduction of molecular oxygen"/>
    <property type="evidence" value="ECO:0007669"/>
    <property type="project" value="UniProtKB-ARBA"/>
</dbReference>
<dbReference type="OrthoDB" id="25106at2"/>
<evidence type="ECO:0000256" key="3">
    <source>
        <dbReference type="ARBA" id="ARBA00022714"/>
    </source>
</evidence>
<dbReference type="InterPro" id="IPR036922">
    <property type="entry name" value="Rieske_2Fe-2S_sf"/>
</dbReference>
<feature type="signal peptide" evidence="10">
    <location>
        <begin position="1"/>
        <end position="25"/>
    </location>
</feature>
<dbReference type="GO" id="GO:0004497">
    <property type="term" value="F:monooxygenase activity"/>
    <property type="evidence" value="ECO:0007669"/>
    <property type="project" value="UniProtKB-ARBA"/>
</dbReference>
<dbReference type="InterPro" id="IPR014349">
    <property type="entry name" value="Rieske_Fe-S_prot"/>
</dbReference>
<dbReference type="PROSITE" id="PS51318">
    <property type="entry name" value="TAT"/>
    <property type="match status" value="1"/>
</dbReference>
<dbReference type="PANTHER" id="PTHR10134">
    <property type="entry name" value="CYTOCHROME B-C1 COMPLEX SUBUNIT RIESKE, MITOCHONDRIAL"/>
    <property type="match status" value="1"/>
</dbReference>
<evidence type="ECO:0000256" key="10">
    <source>
        <dbReference type="SAM" id="SignalP"/>
    </source>
</evidence>
<evidence type="ECO:0000313" key="12">
    <source>
        <dbReference type="EMBL" id="SEP83879.1"/>
    </source>
</evidence>
<keyword evidence="3" id="KW-0001">2Fe-2S</keyword>
<dbReference type="SUPFAM" id="SSF50022">
    <property type="entry name" value="ISP domain"/>
    <property type="match status" value="1"/>
</dbReference>
<keyword evidence="10" id="KW-0732">Signal</keyword>
<dbReference type="Gene3D" id="2.102.10.10">
    <property type="entry name" value="Rieske [2Fe-2S] iron-sulphur domain"/>
    <property type="match status" value="1"/>
</dbReference>
<evidence type="ECO:0000256" key="9">
    <source>
        <dbReference type="ARBA" id="ARBA00034078"/>
    </source>
</evidence>
<accession>A0A1H9B4W5</accession>
<keyword evidence="12" id="KW-0560">Oxidoreductase</keyword>
<evidence type="ECO:0000313" key="13">
    <source>
        <dbReference type="Proteomes" id="UP000198504"/>
    </source>
</evidence>
<feature type="chain" id="PRO_5011434729" description="Cytochrome bc1 complex Rieske iron-sulfur subunit" evidence="10">
    <location>
        <begin position="26"/>
        <end position="143"/>
    </location>
</feature>
<keyword evidence="6" id="KW-0411">Iron-sulfur</keyword>
<dbReference type="AlphaFoldDB" id="A0A1H9B4W5"/>
<dbReference type="PROSITE" id="PS51257">
    <property type="entry name" value="PROKAR_LIPOPROTEIN"/>
    <property type="match status" value="1"/>
</dbReference>
<evidence type="ECO:0000256" key="4">
    <source>
        <dbReference type="ARBA" id="ARBA00022723"/>
    </source>
</evidence>
<dbReference type="Pfam" id="PF00355">
    <property type="entry name" value="Rieske"/>
    <property type="match status" value="1"/>
</dbReference>
<dbReference type="InterPro" id="IPR006311">
    <property type="entry name" value="TAT_signal"/>
</dbReference>
<dbReference type="PROSITE" id="PS51296">
    <property type="entry name" value="RIESKE"/>
    <property type="match status" value="1"/>
</dbReference>
<comment type="cofactor">
    <cofactor evidence="9">
        <name>[2Fe-2S] cluster</name>
        <dbReference type="ChEBI" id="CHEBI:190135"/>
    </cofactor>
</comment>
<sequence length="143" mass="13756">MTPYVRPERRISRRTLLGSAGLAAAAVGGLSACGGGGDGGAGSSSGGSAGPVSAKTSDITVGGGKVFAEGQAVITQPAAGEFKAFSSICTHAGCPVADVTSTINCNCHGSKFSITDGSVVNGPATQPLPARTVSVSGDTVSVS</sequence>
<evidence type="ECO:0000256" key="2">
    <source>
        <dbReference type="ARBA" id="ARBA00015816"/>
    </source>
</evidence>
<evidence type="ECO:0000256" key="8">
    <source>
        <dbReference type="ARBA" id="ARBA00029586"/>
    </source>
</evidence>
<keyword evidence="4" id="KW-0479">Metal-binding</keyword>